<dbReference type="AlphaFoldDB" id="A0A565B8L4"/>
<sequence>MSTRLTIRDKLRLAKKEKADAARRAEEQRTKERCSKDIRTEVQPRSAAGTHIESAIPIADDPVADQTAHSPSLVRAALTRYESARAPRPTVSSLVHHEEISHRDESRKRGTDSRRESHSEERVFKEPRRYFSDRGAATSELDQTAPNVLSRITLSGTRFPPPATWRAMGTTPRLLFIAHLNKMVLDYEAQSRAGKRHLESVQRDVEKYKYEESTAKKRFADSESEVKRLRDQLGKVQKKNEDLTASNVRRFQRLQDCYTKLSLHEKREESVQQAVHGARVEMAIKFRETLTRIQRQLDVVEEARGESFDLAQAESNLQLAELAAVVAGSARAHKRLTDEVENLRKILRAPSVELDNSEYVEVTAASLGVRNFSGTNGGTSGLHDLRVMKAAPVLIATEPSPPAPEALATVAADPTVVSLEQATEVVVPLSGGGVLEDGEPARVDGETVEKVPEEATERVSEGEVDVPEQVAMGSATDEAAEHDGDGGR</sequence>
<keyword evidence="1" id="KW-0175">Coiled coil</keyword>
<comment type="caution">
    <text evidence="3">The sequence shown here is derived from an EMBL/GenBank/DDBJ whole genome shotgun (WGS) entry which is preliminary data.</text>
</comment>
<dbReference type="EMBL" id="CABITT030000003">
    <property type="protein sequence ID" value="VVA97998.1"/>
    <property type="molecule type" value="Genomic_DNA"/>
</dbReference>
<feature type="region of interest" description="Disordered" evidence="2">
    <location>
        <begin position="1"/>
        <end position="69"/>
    </location>
</feature>
<feature type="region of interest" description="Disordered" evidence="2">
    <location>
        <begin position="430"/>
        <end position="488"/>
    </location>
</feature>
<organism evidence="3 4">
    <name type="scientific">Arabis nemorensis</name>
    <dbReference type="NCBI Taxonomy" id="586526"/>
    <lineage>
        <taxon>Eukaryota</taxon>
        <taxon>Viridiplantae</taxon>
        <taxon>Streptophyta</taxon>
        <taxon>Embryophyta</taxon>
        <taxon>Tracheophyta</taxon>
        <taxon>Spermatophyta</taxon>
        <taxon>Magnoliopsida</taxon>
        <taxon>eudicotyledons</taxon>
        <taxon>Gunneridae</taxon>
        <taxon>Pentapetalae</taxon>
        <taxon>rosids</taxon>
        <taxon>malvids</taxon>
        <taxon>Brassicales</taxon>
        <taxon>Brassicaceae</taxon>
        <taxon>Arabideae</taxon>
        <taxon>Arabis</taxon>
    </lineage>
</organism>
<feature type="coiled-coil region" evidence="1">
    <location>
        <begin position="219"/>
        <end position="246"/>
    </location>
</feature>
<reference evidence="3" key="1">
    <citation type="submission" date="2019-07" db="EMBL/GenBank/DDBJ databases">
        <authorList>
            <person name="Dittberner H."/>
        </authorList>
    </citation>
    <scope>NUCLEOTIDE SEQUENCE [LARGE SCALE GENOMIC DNA]</scope>
</reference>
<keyword evidence="4" id="KW-1185">Reference proteome</keyword>
<feature type="compositionally biased region" description="Basic and acidic residues" evidence="2">
    <location>
        <begin position="479"/>
        <end position="488"/>
    </location>
</feature>
<feature type="region of interest" description="Disordered" evidence="2">
    <location>
        <begin position="84"/>
        <end position="137"/>
    </location>
</feature>
<feature type="compositionally biased region" description="Basic and acidic residues" evidence="2">
    <location>
        <begin position="1"/>
        <end position="42"/>
    </location>
</feature>
<gene>
    <name evidence="3" type="ORF">ANE_LOCUS8443</name>
</gene>
<proteinExistence type="predicted"/>
<protein>
    <submittedName>
        <fullName evidence="3">Uncharacterized protein</fullName>
    </submittedName>
</protein>
<dbReference type="Proteomes" id="UP000489600">
    <property type="component" value="Unassembled WGS sequence"/>
</dbReference>
<feature type="compositionally biased region" description="Basic and acidic residues" evidence="2">
    <location>
        <begin position="439"/>
        <end position="461"/>
    </location>
</feature>
<evidence type="ECO:0000313" key="4">
    <source>
        <dbReference type="Proteomes" id="UP000489600"/>
    </source>
</evidence>
<evidence type="ECO:0000256" key="1">
    <source>
        <dbReference type="SAM" id="Coils"/>
    </source>
</evidence>
<feature type="compositionally biased region" description="Basic and acidic residues" evidence="2">
    <location>
        <begin position="95"/>
        <end position="132"/>
    </location>
</feature>
<name>A0A565B8L4_9BRAS</name>
<accession>A0A565B8L4</accession>
<evidence type="ECO:0000313" key="3">
    <source>
        <dbReference type="EMBL" id="VVA97998.1"/>
    </source>
</evidence>
<evidence type="ECO:0000256" key="2">
    <source>
        <dbReference type="SAM" id="MobiDB-lite"/>
    </source>
</evidence>